<dbReference type="GO" id="GO:0044281">
    <property type="term" value="P:small molecule metabolic process"/>
    <property type="evidence" value="ECO:0007669"/>
    <property type="project" value="UniProtKB-ARBA"/>
</dbReference>
<evidence type="ECO:0000313" key="7">
    <source>
        <dbReference type="Proteomes" id="UP001154061"/>
    </source>
</evidence>
<evidence type="ECO:0000256" key="2">
    <source>
        <dbReference type="ARBA" id="ARBA00007958"/>
    </source>
</evidence>
<dbReference type="RefSeq" id="WP_277521473.1">
    <property type="nucleotide sequence ID" value="NZ_JAMQOT010000003.1"/>
</dbReference>
<dbReference type="Proteomes" id="UP001154061">
    <property type="component" value="Unassembled WGS sequence"/>
</dbReference>
<dbReference type="SFLD" id="SFLDG01129">
    <property type="entry name" value="C1.5:_HAD__Beta-PGM__Phosphata"/>
    <property type="match status" value="1"/>
</dbReference>
<dbReference type="Pfam" id="PF00702">
    <property type="entry name" value="Hydrolase"/>
    <property type="match status" value="1"/>
</dbReference>
<gene>
    <name evidence="6" type="ORF">NDI89_10205</name>
</gene>
<dbReference type="PANTHER" id="PTHR46470">
    <property type="entry name" value="N-ACYLNEURAMINATE-9-PHOSPHATASE"/>
    <property type="match status" value="1"/>
</dbReference>
<reference evidence="6" key="1">
    <citation type="submission" date="2022-06" db="EMBL/GenBank/DDBJ databases">
        <title>Natrinema sp. a new haloarchaeum isolate from saline soil.</title>
        <authorList>
            <person name="Strakova D."/>
            <person name="Galisteo C."/>
            <person name="Sanchez-Porro C."/>
            <person name="Ventosa A."/>
        </authorList>
    </citation>
    <scope>NUCLEOTIDE SEQUENCE</scope>
    <source>
        <strain evidence="6">S1CR25-10</strain>
    </source>
</reference>
<accession>A0A9Q4Q368</accession>
<proteinExistence type="inferred from homology"/>
<evidence type="ECO:0000256" key="3">
    <source>
        <dbReference type="ARBA" id="ARBA00022723"/>
    </source>
</evidence>
<evidence type="ECO:0000256" key="5">
    <source>
        <dbReference type="ARBA" id="ARBA00022842"/>
    </source>
</evidence>
<comment type="caution">
    <text evidence="6">The sequence shown here is derived from an EMBL/GenBank/DDBJ whole genome shotgun (WGS) entry which is preliminary data.</text>
</comment>
<dbReference type="SUPFAM" id="SSF56784">
    <property type="entry name" value="HAD-like"/>
    <property type="match status" value="1"/>
</dbReference>
<keyword evidence="5" id="KW-0460">Magnesium</keyword>
<comment type="cofactor">
    <cofactor evidence="1">
        <name>Mg(2+)</name>
        <dbReference type="ChEBI" id="CHEBI:18420"/>
    </cofactor>
</comment>
<evidence type="ECO:0000313" key="6">
    <source>
        <dbReference type="EMBL" id="MDF9745953.1"/>
    </source>
</evidence>
<dbReference type="InterPro" id="IPR006439">
    <property type="entry name" value="HAD-SF_hydro_IA"/>
</dbReference>
<protein>
    <submittedName>
        <fullName evidence="6">HAD family hydrolase</fullName>
    </submittedName>
</protein>
<dbReference type="InterPro" id="IPR023214">
    <property type="entry name" value="HAD_sf"/>
</dbReference>
<keyword evidence="7" id="KW-1185">Reference proteome</keyword>
<dbReference type="GO" id="GO:0046872">
    <property type="term" value="F:metal ion binding"/>
    <property type="evidence" value="ECO:0007669"/>
    <property type="project" value="UniProtKB-KW"/>
</dbReference>
<organism evidence="6 7">
    <name type="scientific">Natrinema salsiterrestre</name>
    <dbReference type="NCBI Taxonomy" id="2950540"/>
    <lineage>
        <taxon>Archaea</taxon>
        <taxon>Methanobacteriati</taxon>
        <taxon>Methanobacteriota</taxon>
        <taxon>Stenosarchaea group</taxon>
        <taxon>Halobacteria</taxon>
        <taxon>Halobacteriales</taxon>
        <taxon>Natrialbaceae</taxon>
        <taxon>Natrinema</taxon>
    </lineage>
</organism>
<dbReference type="NCBIfam" id="TIGR01549">
    <property type="entry name" value="HAD-SF-IA-v1"/>
    <property type="match status" value="1"/>
</dbReference>
<evidence type="ECO:0000256" key="4">
    <source>
        <dbReference type="ARBA" id="ARBA00022801"/>
    </source>
</evidence>
<dbReference type="GO" id="GO:0016791">
    <property type="term" value="F:phosphatase activity"/>
    <property type="evidence" value="ECO:0007669"/>
    <property type="project" value="TreeGrafter"/>
</dbReference>
<dbReference type="InterPro" id="IPR051400">
    <property type="entry name" value="HAD-like_hydrolase"/>
</dbReference>
<comment type="similarity">
    <text evidence="2">Belongs to the HAD-like hydrolase superfamily.</text>
</comment>
<keyword evidence="4 6" id="KW-0378">Hydrolase</keyword>
<dbReference type="SFLD" id="SFLDS00003">
    <property type="entry name" value="Haloacid_Dehalogenase"/>
    <property type="match status" value="1"/>
</dbReference>
<sequence length="225" mass="23847">MPAFDAVLFDLDGTLCHPDRDTEALYAAAFDRAGVEPFGNPRALWAALEGPPDHDDWPGYIGAGFARLAARHGRTDVDPIALAEALEAGVDDAAVSPAAGAARALERAADLGPVGLVTNGPETRQRAKLEALDVAHRFDVVVYAADLPRKKPHAAPFERALADLAVPPERALYVGNSLEYDVAGAQNAGLPVAWLRGPDGDPGPYDPEYAIDSLADLPDLLVERR</sequence>
<name>A0A9Q4Q368_9EURY</name>
<dbReference type="InterPro" id="IPR036412">
    <property type="entry name" value="HAD-like_sf"/>
</dbReference>
<dbReference type="Gene3D" id="1.20.120.710">
    <property type="entry name" value="Haloacid dehalogenase hydrolase-like domain"/>
    <property type="match status" value="1"/>
</dbReference>
<keyword evidence="3" id="KW-0479">Metal-binding</keyword>
<dbReference type="Gene3D" id="3.40.50.1000">
    <property type="entry name" value="HAD superfamily/HAD-like"/>
    <property type="match status" value="1"/>
</dbReference>
<dbReference type="EMBL" id="JAMQOT010000003">
    <property type="protein sequence ID" value="MDF9745953.1"/>
    <property type="molecule type" value="Genomic_DNA"/>
</dbReference>
<evidence type="ECO:0000256" key="1">
    <source>
        <dbReference type="ARBA" id="ARBA00001946"/>
    </source>
</evidence>
<dbReference type="PANTHER" id="PTHR46470:SF2">
    <property type="entry name" value="GLYCERALDEHYDE 3-PHOSPHATE PHOSPHATASE"/>
    <property type="match status" value="1"/>
</dbReference>
<dbReference type="AlphaFoldDB" id="A0A9Q4Q368"/>